<organism evidence="1 2">
    <name type="scientific">Colwellia psychrerythraea</name>
    <name type="common">Vibrio psychroerythus</name>
    <dbReference type="NCBI Taxonomy" id="28229"/>
    <lineage>
        <taxon>Bacteria</taxon>
        <taxon>Pseudomonadati</taxon>
        <taxon>Pseudomonadota</taxon>
        <taxon>Gammaproteobacteria</taxon>
        <taxon>Alteromonadales</taxon>
        <taxon>Colwelliaceae</taxon>
        <taxon>Colwellia</taxon>
    </lineage>
</organism>
<dbReference type="EMBL" id="JQED01000055">
    <property type="protein sequence ID" value="KGJ87307.1"/>
    <property type="molecule type" value="Genomic_DNA"/>
</dbReference>
<comment type="caution">
    <text evidence="1">The sequence shown here is derived from an EMBL/GenBank/DDBJ whole genome shotgun (WGS) entry which is preliminary data.</text>
</comment>
<evidence type="ECO:0000313" key="1">
    <source>
        <dbReference type="EMBL" id="KGJ87307.1"/>
    </source>
</evidence>
<gene>
    <name evidence="1" type="ORF">ND2E_0714</name>
</gene>
<protein>
    <submittedName>
        <fullName evidence="1">Uncharacterized protein</fullName>
    </submittedName>
</protein>
<reference evidence="1 2" key="1">
    <citation type="submission" date="2014-08" db="EMBL/GenBank/DDBJ databases">
        <title>Genomic and Phenotypic Diversity of Colwellia psychrerythraea strains from Disparate Marine Basins.</title>
        <authorList>
            <person name="Techtmann S.M."/>
            <person name="Stelling S.C."/>
            <person name="Utturkar S.M."/>
            <person name="Alshibli N."/>
            <person name="Harris A."/>
            <person name="Brown S.D."/>
            <person name="Hazen T.C."/>
        </authorList>
    </citation>
    <scope>NUCLEOTIDE SEQUENCE [LARGE SCALE GENOMIC DNA]</scope>
    <source>
        <strain evidence="1 2">ND2E</strain>
    </source>
</reference>
<dbReference type="AlphaFoldDB" id="A0A099KB69"/>
<name>A0A099KB69_COLPS</name>
<accession>A0A099KB69</accession>
<proteinExistence type="predicted"/>
<sequence length="36" mass="4083">MPTFKQITAIQTFILLIEETLEEATGIYLLPQVETS</sequence>
<evidence type="ECO:0000313" key="2">
    <source>
        <dbReference type="Proteomes" id="UP000029843"/>
    </source>
</evidence>
<dbReference type="Proteomes" id="UP000029843">
    <property type="component" value="Unassembled WGS sequence"/>
</dbReference>